<name>A0A1S3HSX7_LINAN</name>
<protein>
    <submittedName>
        <fullName evidence="5 6">Nicotinamidase 2</fullName>
    </submittedName>
</protein>
<evidence type="ECO:0000313" key="6">
    <source>
        <dbReference type="RefSeq" id="XP_013388657.1"/>
    </source>
</evidence>
<dbReference type="InterPro" id="IPR036380">
    <property type="entry name" value="Isochorismatase-like_sf"/>
</dbReference>
<keyword evidence="2" id="KW-0378">Hydrolase</keyword>
<sequence>MSRNTALLIIDVQNRFKKTCEENCIVEKIVHLVKIFRHKNLPTVATQHHDDPRMTSLLSRWWGNPLNQGSEDWQIVPALRKVLDIEDDLIITDKTRYDAFWGTSLRTELLKMGIDTVVICGALTNLSCESTARGAFMNDFSVIFLSDANAFTEERFHEATLTNLEHGFATIMTCEELLRKYENVSR</sequence>
<evidence type="ECO:0000313" key="5">
    <source>
        <dbReference type="RefSeq" id="XP_013388656.1"/>
    </source>
</evidence>
<dbReference type="RefSeq" id="XP_013388656.1">
    <property type="nucleotide sequence ID" value="XM_013533202.1"/>
</dbReference>
<dbReference type="OrthoDB" id="167809at2759"/>
<evidence type="ECO:0000256" key="1">
    <source>
        <dbReference type="ARBA" id="ARBA00006336"/>
    </source>
</evidence>
<dbReference type="CDD" id="cd00431">
    <property type="entry name" value="cysteine_hydrolases"/>
    <property type="match status" value="1"/>
</dbReference>
<organism evidence="4 5">
    <name type="scientific">Lingula anatina</name>
    <name type="common">Brachiopod</name>
    <name type="synonym">Lingula unguis</name>
    <dbReference type="NCBI Taxonomy" id="7574"/>
    <lineage>
        <taxon>Eukaryota</taxon>
        <taxon>Metazoa</taxon>
        <taxon>Spiralia</taxon>
        <taxon>Lophotrochozoa</taxon>
        <taxon>Brachiopoda</taxon>
        <taxon>Linguliformea</taxon>
        <taxon>Lingulata</taxon>
        <taxon>Lingulida</taxon>
        <taxon>Linguloidea</taxon>
        <taxon>Lingulidae</taxon>
        <taxon>Lingula</taxon>
    </lineage>
</organism>
<dbReference type="SUPFAM" id="SSF52499">
    <property type="entry name" value="Isochorismatase-like hydrolases"/>
    <property type="match status" value="1"/>
</dbReference>
<proteinExistence type="inferred from homology"/>
<dbReference type="RefSeq" id="XP_013388657.1">
    <property type="nucleotide sequence ID" value="XM_013533203.1"/>
</dbReference>
<feature type="domain" description="Isochorismatase-like" evidence="3">
    <location>
        <begin position="5"/>
        <end position="176"/>
    </location>
</feature>
<dbReference type="Pfam" id="PF00857">
    <property type="entry name" value="Isochorismatase"/>
    <property type="match status" value="1"/>
</dbReference>
<dbReference type="GeneID" id="106157525"/>
<evidence type="ECO:0000256" key="2">
    <source>
        <dbReference type="ARBA" id="ARBA00022801"/>
    </source>
</evidence>
<accession>A0A1S3HSX7</accession>
<keyword evidence="4" id="KW-1185">Reference proteome</keyword>
<dbReference type="Proteomes" id="UP000085678">
    <property type="component" value="Unplaced"/>
</dbReference>
<evidence type="ECO:0000313" key="4">
    <source>
        <dbReference type="Proteomes" id="UP000085678"/>
    </source>
</evidence>
<dbReference type="AlphaFoldDB" id="A0A1S3HSX7"/>
<comment type="similarity">
    <text evidence="1">Belongs to the isochorismatase family.</text>
</comment>
<dbReference type="Gene3D" id="3.40.50.850">
    <property type="entry name" value="Isochorismatase-like"/>
    <property type="match status" value="1"/>
</dbReference>
<dbReference type="KEGG" id="lak:106157525"/>
<dbReference type="PANTHER" id="PTHR43540">
    <property type="entry name" value="PEROXYUREIDOACRYLATE/UREIDOACRYLATE AMIDOHYDROLASE-RELATED"/>
    <property type="match status" value="1"/>
</dbReference>
<gene>
    <name evidence="5 6" type="primary">LOC106157525</name>
</gene>
<dbReference type="InterPro" id="IPR050272">
    <property type="entry name" value="Isochorismatase-like_hydrls"/>
</dbReference>
<dbReference type="GO" id="GO:0016787">
    <property type="term" value="F:hydrolase activity"/>
    <property type="evidence" value="ECO:0007669"/>
    <property type="project" value="UniProtKB-KW"/>
</dbReference>
<dbReference type="PANTHER" id="PTHR43540:SF6">
    <property type="entry name" value="ISOCHORISMATASE-LIKE DOMAIN-CONTAINING PROTEIN"/>
    <property type="match status" value="1"/>
</dbReference>
<reference evidence="5 6" key="1">
    <citation type="submission" date="2025-04" db="UniProtKB">
        <authorList>
            <consortium name="RefSeq"/>
        </authorList>
    </citation>
    <scope>IDENTIFICATION</scope>
    <source>
        <tissue evidence="5 6">Gonads</tissue>
    </source>
</reference>
<evidence type="ECO:0000259" key="3">
    <source>
        <dbReference type="Pfam" id="PF00857"/>
    </source>
</evidence>
<dbReference type="InterPro" id="IPR000868">
    <property type="entry name" value="Isochorismatase-like_dom"/>
</dbReference>